<protein>
    <submittedName>
        <fullName evidence="1">Uncharacterized protein</fullName>
    </submittedName>
</protein>
<name>A0A495JWB3_9ACTN</name>
<dbReference type="AlphaFoldDB" id="A0A495JWB3"/>
<keyword evidence="2" id="KW-1185">Reference proteome</keyword>
<evidence type="ECO:0000313" key="2">
    <source>
        <dbReference type="Proteomes" id="UP000277671"/>
    </source>
</evidence>
<dbReference type="Proteomes" id="UP000277671">
    <property type="component" value="Unassembled WGS sequence"/>
</dbReference>
<sequence>MINTLDNAGTVRAADRLAIAVQQVYLMTGGRKDTTGCYVLLAEAWRSEADMCPAKATHRVVVDDYRTGMETEGLFYPGETRTGVCGKHAEQVHQAPGFREMTPIADAEPEVPTLSTVDAAITTLRELAETNDWVSVFWDRGWGDDPGRVTEISIIVDGNGQVPKARITPEVYAALLDQQVIPANSLKTFKARRLHDYVAPPVVERDPAENTRAVAEALVLDIMRELADVPILAELYRGLDPNSRTPRIRNEHVRTPAWTPGWHIKILPGFADAAISAWGLRSGYLDLLGDGPARCVAYPITGTGPVDLDALRGPEFRAELIAVIRAKAAEVDAARRPVTSSPEGQ</sequence>
<comment type="caution">
    <text evidence="1">The sequence shown here is derived from an EMBL/GenBank/DDBJ whole genome shotgun (WGS) entry which is preliminary data.</text>
</comment>
<dbReference type="RefSeq" id="WP_121160602.1">
    <property type="nucleotide sequence ID" value="NZ_RBKT01000001.1"/>
</dbReference>
<reference evidence="1 2" key="1">
    <citation type="submission" date="2018-10" db="EMBL/GenBank/DDBJ databases">
        <title>Sequencing the genomes of 1000 actinobacteria strains.</title>
        <authorList>
            <person name="Klenk H.-P."/>
        </authorList>
    </citation>
    <scope>NUCLEOTIDE SEQUENCE [LARGE SCALE GENOMIC DNA]</scope>
    <source>
        <strain evidence="1 2">DSM 45175</strain>
    </source>
</reference>
<organism evidence="1 2">
    <name type="scientific">Micromonospora pisi</name>
    <dbReference type="NCBI Taxonomy" id="589240"/>
    <lineage>
        <taxon>Bacteria</taxon>
        <taxon>Bacillati</taxon>
        <taxon>Actinomycetota</taxon>
        <taxon>Actinomycetes</taxon>
        <taxon>Micromonosporales</taxon>
        <taxon>Micromonosporaceae</taxon>
        <taxon>Micromonospora</taxon>
    </lineage>
</organism>
<accession>A0A495JWB3</accession>
<dbReference type="EMBL" id="RBKT01000001">
    <property type="protein sequence ID" value="RKR92642.1"/>
    <property type="molecule type" value="Genomic_DNA"/>
</dbReference>
<gene>
    <name evidence="1" type="ORF">BDK92_7084</name>
</gene>
<proteinExistence type="predicted"/>
<evidence type="ECO:0000313" key="1">
    <source>
        <dbReference type="EMBL" id="RKR92642.1"/>
    </source>
</evidence>